<organism evidence="1 2">
    <name type="scientific">Vibrio barjaei</name>
    <dbReference type="NCBI Taxonomy" id="1676683"/>
    <lineage>
        <taxon>Bacteria</taxon>
        <taxon>Pseudomonadati</taxon>
        <taxon>Pseudomonadota</taxon>
        <taxon>Gammaproteobacteria</taxon>
        <taxon>Vibrionales</taxon>
        <taxon>Vibrionaceae</taxon>
        <taxon>Vibrio</taxon>
    </lineage>
</organism>
<reference evidence="1 2" key="1">
    <citation type="submission" date="2024-10" db="EMBL/GenBank/DDBJ databases">
        <authorList>
            <person name="Yibar A."/>
            <person name="Saticioglu I.B."/>
            <person name="Duman M."/>
            <person name="Ajmi N."/>
            <person name="Gurler F."/>
            <person name="Ay H."/>
            <person name="Onuk E."/>
            <person name="Guler S."/>
            <person name="Romalde J.L."/>
        </authorList>
    </citation>
    <scope>NUCLEOTIDE SEQUENCE [LARGE SCALE GENOMIC DNA]</scope>
    <source>
        <strain evidence="1 2">1-TCBS-B</strain>
    </source>
</reference>
<proteinExistence type="predicted"/>
<keyword evidence="2" id="KW-1185">Reference proteome</keyword>
<evidence type="ECO:0000313" key="1">
    <source>
        <dbReference type="EMBL" id="MFH0262818.1"/>
    </source>
</evidence>
<accession>A0ABW7INH7</accession>
<evidence type="ECO:0000313" key="2">
    <source>
        <dbReference type="Proteomes" id="UP001607125"/>
    </source>
</evidence>
<name>A0ABW7INH7_9VIBR</name>
<sequence>MITTNHNSSGLPSRTMGITSLSADWIGEQIRLIRQGVEQKQEQNIEKINKACQSWEALLDHGLTPATIHHLADTTPADLMFLRYYAISPEK</sequence>
<comment type="caution">
    <text evidence="1">The sequence shown here is derived from an EMBL/GenBank/DDBJ whole genome shotgun (WGS) entry which is preliminary data.</text>
</comment>
<gene>
    <name evidence="1" type="ORF">ACGRH2_20730</name>
</gene>
<dbReference type="RefSeq" id="WP_394629890.1">
    <property type="nucleotide sequence ID" value="NZ_JBIHSF010000011.1"/>
</dbReference>
<protein>
    <submittedName>
        <fullName evidence="1">Uncharacterized protein</fullName>
    </submittedName>
</protein>
<dbReference type="Proteomes" id="UP001607125">
    <property type="component" value="Unassembled WGS sequence"/>
</dbReference>
<dbReference type="EMBL" id="JBIHSF010000011">
    <property type="protein sequence ID" value="MFH0262818.1"/>
    <property type="molecule type" value="Genomic_DNA"/>
</dbReference>